<dbReference type="GO" id="GO:0005829">
    <property type="term" value="C:cytosol"/>
    <property type="evidence" value="ECO:0007669"/>
    <property type="project" value="TreeGrafter"/>
</dbReference>
<dbReference type="GeneID" id="97231166"/>
<comment type="caution">
    <text evidence="7">The sequence shown here is derived from an EMBL/GenBank/DDBJ whole genome shotgun (WGS) entry which is preliminary data.</text>
</comment>
<evidence type="ECO:0000313" key="8">
    <source>
        <dbReference type="EMBL" id="MDM7645628.1"/>
    </source>
</evidence>
<sequence>MKKIGVLNSDISAVIADMGHQDWLAVGDAGTPVPKETSKIDLSVKNGLPHFIDVLDTVLIELEVQKIYLAEEIKTANPEILTEVKNRFSDRVIIEFISHEQLKQNLKRSKAFVRTGEMTPYANVILESGVVF</sequence>
<dbReference type="NCBIfam" id="NF008761">
    <property type="entry name" value="PRK11797.1"/>
    <property type="match status" value="1"/>
</dbReference>
<dbReference type="EMBL" id="JAUCAQ010000002">
    <property type="protein sequence ID" value="MDM7645628.1"/>
    <property type="molecule type" value="Genomic_DNA"/>
</dbReference>
<dbReference type="EMBL" id="QVOQ01000005">
    <property type="protein sequence ID" value="MCX7578383.1"/>
    <property type="molecule type" value="Genomic_DNA"/>
</dbReference>
<dbReference type="PANTHER" id="PTHR37831:SF1">
    <property type="entry name" value="D-RIBOSE PYRANASE"/>
    <property type="match status" value="1"/>
</dbReference>
<dbReference type="InterPro" id="IPR007721">
    <property type="entry name" value="RbsD_FucU"/>
</dbReference>
<comment type="pathway">
    <text evidence="6">Carbohydrate metabolism; D-ribose degradation; D-ribose 5-phosphate from beta-D-ribopyranose: step 1/2.</text>
</comment>
<protein>
    <recommendedName>
        <fullName evidence="2 6">D-ribose pyranase</fullName>
        <ecNumber evidence="2 6">5.4.99.62</ecNumber>
    </recommendedName>
</protein>
<feature type="binding site" evidence="6">
    <location>
        <begin position="121"/>
        <end position="123"/>
    </location>
    <ligand>
        <name>substrate</name>
    </ligand>
</feature>
<dbReference type="GO" id="GO:0016872">
    <property type="term" value="F:intramolecular lyase activity"/>
    <property type="evidence" value="ECO:0007669"/>
    <property type="project" value="UniProtKB-UniRule"/>
</dbReference>
<evidence type="ECO:0000313" key="9">
    <source>
        <dbReference type="Proteomes" id="UP001080333"/>
    </source>
</evidence>
<dbReference type="EC" id="5.4.99.62" evidence="2 6"/>
<keyword evidence="4 6" id="KW-0413">Isomerase</keyword>
<dbReference type="PANTHER" id="PTHR37831">
    <property type="entry name" value="D-RIBOSE PYRANASE"/>
    <property type="match status" value="1"/>
</dbReference>
<evidence type="ECO:0000313" key="7">
    <source>
        <dbReference type="EMBL" id="MCX7578383.1"/>
    </source>
</evidence>
<name>A0A9X3E810_9LACO</name>
<reference evidence="7" key="1">
    <citation type="submission" date="2018-08" db="EMBL/GenBank/DDBJ databases">
        <title>Draft genome sequences of Leuconostoc spp. and Weissella spp. with biocontrol potential.</title>
        <authorList>
            <person name="Lo R."/>
            <person name="Ho V.T.T."/>
            <person name="Turner M.S."/>
        </authorList>
    </citation>
    <scope>NUCLEOTIDE SEQUENCE</scope>
    <source>
        <strain evidence="7">156</strain>
    </source>
</reference>
<keyword evidence="10" id="KW-1185">Reference proteome</keyword>
<dbReference type="Pfam" id="PF05025">
    <property type="entry name" value="RbsD_FucU"/>
    <property type="match status" value="1"/>
</dbReference>
<evidence type="ECO:0000256" key="5">
    <source>
        <dbReference type="ARBA" id="ARBA00023277"/>
    </source>
</evidence>
<evidence type="ECO:0000256" key="2">
    <source>
        <dbReference type="ARBA" id="ARBA00012862"/>
    </source>
</evidence>
<dbReference type="RefSeq" id="WP_114666924.1">
    <property type="nucleotide sequence ID" value="NZ_BMBR01000002.1"/>
</dbReference>
<proteinExistence type="inferred from homology"/>
<evidence type="ECO:0000256" key="3">
    <source>
        <dbReference type="ARBA" id="ARBA00022490"/>
    </source>
</evidence>
<keyword evidence="3 6" id="KW-0963">Cytoplasm</keyword>
<evidence type="ECO:0000256" key="1">
    <source>
        <dbReference type="ARBA" id="ARBA00000223"/>
    </source>
</evidence>
<comment type="subunit">
    <text evidence="6">Homodecamer.</text>
</comment>
<dbReference type="Proteomes" id="UP001080333">
    <property type="component" value="Unassembled WGS sequence"/>
</dbReference>
<comment type="catalytic activity">
    <reaction evidence="1 6">
        <text>beta-D-ribopyranose = beta-D-ribofuranose</text>
        <dbReference type="Rhea" id="RHEA:25432"/>
        <dbReference type="ChEBI" id="CHEBI:27476"/>
        <dbReference type="ChEBI" id="CHEBI:47002"/>
        <dbReference type="EC" id="5.4.99.62"/>
    </reaction>
</comment>
<dbReference type="HAMAP" id="MF_01661">
    <property type="entry name" value="D_rib_pyranase"/>
    <property type="match status" value="1"/>
</dbReference>
<dbReference type="FunFam" id="3.40.1650.10:FF:000004">
    <property type="entry name" value="D-ribose pyranase"/>
    <property type="match status" value="1"/>
</dbReference>
<feature type="binding site" evidence="6">
    <location>
        <position position="99"/>
    </location>
    <ligand>
        <name>substrate</name>
    </ligand>
</feature>
<evidence type="ECO:0000256" key="6">
    <source>
        <dbReference type="HAMAP-Rule" id="MF_01661"/>
    </source>
</evidence>
<comment type="subcellular location">
    <subcellularLocation>
        <location evidence="6">Cytoplasm</location>
    </subcellularLocation>
</comment>
<keyword evidence="5 6" id="KW-0119">Carbohydrate metabolism</keyword>
<dbReference type="GO" id="GO:0019303">
    <property type="term" value="P:D-ribose catabolic process"/>
    <property type="evidence" value="ECO:0007669"/>
    <property type="project" value="UniProtKB-UniRule"/>
</dbReference>
<dbReference type="InterPro" id="IPR023064">
    <property type="entry name" value="D-ribose_pyranase"/>
</dbReference>
<evidence type="ECO:0000313" key="10">
    <source>
        <dbReference type="Proteomes" id="UP001242903"/>
    </source>
</evidence>
<feature type="binding site" evidence="6">
    <location>
        <position position="28"/>
    </location>
    <ligand>
        <name>substrate</name>
    </ligand>
</feature>
<comment type="similarity">
    <text evidence="6">Belongs to the RbsD / FucU family. RbsD subfamily.</text>
</comment>
<dbReference type="GO" id="GO:0062193">
    <property type="term" value="F:D-ribose pyranase activity"/>
    <property type="evidence" value="ECO:0007669"/>
    <property type="project" value="UniProtKB-EC"/>
</dbReference>
<comment type="function">
    <text evidence="6">Catalyzes the interconversion of beta-pyran and beta-furan forms of D-ribose.</text>
</comment>
<dbReference type="Proteomes" id="UP001242903">
    <property type="component" value="Unassembled WGS sequence"/>
</dbReference>
<accession>A0A9X3E810</accession>
<dbReference type="SUPFAM" id="SSF102546">
    <property type="entry name" value="RbsD-like"/>
    <property type="match status" value="1"/>
</dbReference>
<gene>
    <name evidence="6 8" type="primary">rbsD</name>
    <name evidence="7" type="ORF">D0502_03090</name>
    <name evidence="8" type="ORF">QUE93_01120</name>
</gene>
<dbReference type="Gene3D" id="3.40.1650.10">
    <property type="entry name" value="RbsD-like domain"/>
    <property type="match status" value="1"/>
</dbReference>
<dbReference type="AlphaFoldDB" id="A0A9X3E810"/>
<reference evidence="8 10" key="2">
    <citation type="submission" date="2023-06" db="EMBL/GenBank/DDBJ databases">
        <title>Draft Genome Sequences of lactic acid bacteria strains isolated from fermented milk products.</title>
        <authorList>
            <person name="Elcheninov A.G."/>
            <person name="Klyukina A."/>
            <person name="Zayulina K.S."/>
            <person name="Gavirova L.A."/>
            <person name="Shcherbakova P.A."/>
            <person name="Shestakov A.I."/>
            <person name="Kublanov I.V."/>
            <person name="Kochetkova T.V."/>
        </authorList>
    </citation>
    <scope>NUCLEOTIDE SEQUENCE [LARGE SCALE GENOMIC DNA]</scope>
    <source>
        <strain evidence="8 10">TOM.81</strain>
    </source>
</reference>
<organism evidence="7 9">
    <name type="scientific">Leuconostoc falkenbergense</name>
    <dbReference type="NCBI Taxonomy" id="2766470"/>
    <lineage>
        <taxon>Bacteria</taxon>
        <taxon>Bacillati</taxon>
        <taxon>Bacillota</taxon>
        <taxon>Bacilli</taxon>
        <taxon>Lactobacillales</taxon>
        <taxon>Lactobacillaceae</taxon>
        <taxon>Leuconostoc</taxon>
    </lineage>
</organism>
<evidence type="ECO:0000256" key="4">
    <source>
        <dbReference type="ARBA" id="ARBA00023235"/>
    </source>
</evidence>
<dbReference type="InterPro" id="IPR023750">
    <property type="entry name" value="RbsD-like_sf"/>
</dbReference>
<feature type="active site" description="Proton donor" evidence="6">
    <location>
        <position position="20"/>
    </location>
</feature>
<dbReference type="GO" id="GO:0048029">
    <property type="term" value="F:monosaccharide binding"/>
    <property type="evidence" value="ECO:0007669"/>
    <property type="project" value="InterPro"/>
</dbReference>